<evidence type="ECO:0000313" key="3">
    <source>
        <dbReference type="Proteomes" id="UP000694480"/>
    </source>
</evidence>
<proteinExistence type="predicted"/>
<dbReference type="AlphaFoldDB" id="A0A931E835"/>
<feature type="region of interest" description="Disordered" evidence="1">
    <location>
        <begin position="27"/>
        <end position="53"/>
    </location>
</feature>
<dbReference type="EMBL" id="JADKYY010000003">
    <property type="protein sequence ID" value="MBF5026737.1"/>
    <property type="molecule type" value="Genomic_DNA"/>
</dbReference>
<evidence type="ECO:0000313" key="2">
    <source>
        <dbReference type="EMBL" id="MBF5026737.1"/>
    </source>
</evidence>
<name>A0A931E835_9FLAO</name>
<evidence type="ECO:0008006" key="4">
    <source>
        <dbReference type="Google" id="ProtNLM"/>
    </source>
</evidence>
<accession>A0A931E835</accession>
<reference evidence="2" key="1">
    <citation type="submission" date="2020-11" db="EMBL/GenBank/DDBJ databases">
        <title>Genome seq and assembly of Planobacterium sp.</title>
        <authorList>
            <person name="Chhetri G."/>
        </authorList>
    </citation>
    <scope>NUCLEOTIDE SEQUENCE</scope>
    <source>
        <strain evidence="2">GCR5</strain>
    </source>
</reference>
<gene>
    <name evidence="2" type="ORF">IC612_02865</name>
</gene>
<keyword evidence="3" id="KW-1185">Reference proteome</keyword>
<evidence type="ECO:0000256" key="1">
    <source>
        <dbReference type="SAM" id="MobiDB-lite"/>
    </source>
</evidence>
<dbReference type="PROSITE" id="PS51257">
    <property type="entry name" value="PROKAR_LIPOPROTEIN"/>
    <property type="match status" value="1"/>
</dbReference>
<comment type="caution">
    <text evidence="2">The sequence shown here is derived from an EMBL/GenBank/DDBJ whole genome shotgun (WGS) entry which is preliminary data.</text>
</comment>
<dbReference type="RefSeq" id="WP_194738672.1">
    <property type="nucleotide sequence ID" value="NZ_JADKYY010000003.1"/>
</dbReference>
<organism evidence="2 3">
    <name type="scientific">Planobacterium oryzisoli</name>
    <dbReference type="NCBI Taxonomy" id="2771435"/>
    <lineage>
        <taxon>Bacteria</taxon>
        <taxon>Pseudomonadati</taxon>
        <taxon>Bacteroidota</taxon>
        <taxon>Flavobacteriia</taxon>
        <taxon>Flavobacteriales</taxon>
        <taxon>Weeksellaceae</taxon>
        <taxon>Chryseobacterium group</taxon>
        <taxon>Chryseobacterium</taxon>
    </lineage>
</organism>
<dbReference type="Proteomes" id="UP000694480">
    <property type="component" value="Unassembled WGS sequence"/>
</dbReference>
<protein>
    <recommendedName>
        <fullName evidence="4">Lipoprotein</fullName>
    </recommendedName>
</protein>
<sequence length="154" mass="16895">MRYLPILLFTCLLSIGACKSKKTAEQSEQLPKDIAEMPERDYSEGLAQERERDQKALGIAREEIEALISSASCSDAAGWRTAALGSKPCGGPATFIAYPISLEEELLEKITRYNKQSSEFNLKYGLISDCAVVAPPAGVRCENGKPVLFYQSEI</sequence>